<dbReference type="RefSeq" id="XP_046044441.1">
    <property type="nucleotide sequence ID" value="XM_046196112.1"/>
</dbReference>
<dbReference type="InterPro" id="IPR036770">
    <property type="entry name" value="Ankyrin_rpt-contain_sf"/>
</dbReference>
<dbReference type="AlphaFoldDB" id="A0A9P9G8U8"/>
<dbReference type="SUPFAM" id="SSF48403">
    <property type="entry name" value="Ankyrin repeat"/>
    <property type="match status" value="1"/>
</dbReference>
<evidence type="ECO:0008006" key="4">
    <source>
        <dbReference type="Google" id="ProtNLM"/>
    </source>
</evidence>
<dbReference type="Gene3D" id="1.25.40.20">
    <property type="entry name" value="Ankyrin repeat-containing domain"/>
    <property type="match status" value="1"/>
</dbReference>
<name>A0A9P9G8U8_FUSRE</name>
<comment type="caution">
    <text evidence="2">The sequence shown here is derived from an EMBL/GenBank/DDBJ whole genome shotgun (WGS) entry which is preliminary data.</text>
</comment>
<accession>A0A9P9G8U8</accession>
<evidence type="ECO:0000256" key="1">
    <source>
        <dbReference type="SAM" id="MobiDB-lite"/>
    </source>
</evidence>
<sequence>MAEAFGIAGSAFGTVSLGLQLFKEISQYLDDIDGREEDLEQARNHATNIQLSHNALDVAISNSPTNDPNTKNVIDSCKASCIAAVNNLLAVVTELRGPTTSVPNSHAARAKELCAKLKYPFKKQNMESLEEHLSRTNSALQTILHVFQLNTGHATTTAIVSMQQAVTDVNVISEKNRAVLDKMDKISRLHDNRLDTIQQGLRELLILTQDSGESKRLMRTMAQQISDLNSHMSVSANLQQDQASSSSVPSIHTTSYRGSGSMTFDAFCSCKTQRTRYSQHRWGPFVLEAEIKSRDHHAPECPMSKLPAATGQTKRNCWGKASKVSLSYTKGAGILGFGQTVAWIATVDEKSSPVFRIVEKIGLYDELPRKDMNTLLASCFRRLVWCYANYHASPTDVNENCDSVLEWALDKYQLQGWSSSESDNLAELFHMLVAVTKPATCRRRSTSKPIPVLVARSFWFSRCTKPNEVTKALLSKYNESVGHHENYENAEYGLFQSFPQVAESLEFGPLTQAVLKQDLKRVRQLLETYPSYINEMNYCGQSPVHLAIETQNLAVISVILDYTDAEVLHTIDNRGRYPIDYATRPGNHTKGAQVDCGGCKVLELLLQSDTALFPASLLLDLKPSRNCIQGHKILVKGLAERREKLKQLAYQTLSPAERQGLQIHPARILDQNATRVQHQLEARGCPIPMSLKGYAENTGSSRVQKSIYSHIYSGEVAEYAHQSGFHYSDNELADFVSILATRMSSVSVHEYRYINNPFSFSYFCWMIDHCTSVSSRIPAGQLPSPHIEVTPAHYFMGSLGASANRTRGWTPDCSLTLAALEIAFSETNVDRCRCWCSPGGCIPLVKLLEGICWSKRPITFSSGRSLSQATEEVITGLFSAHMGKISEYKWIYVAIIRHYTSVMLGLRHACCSIIENASGPLPEEEYREIEEEDSLLLGLLEGLLTEFECERRRDMRLEDFFAWMRSVWAPRMREVGQELASQRLTDQQLQDAEAIGVVLRVHGPPPMGSGSNSRVVELTEGDIWDAMDELDKIATDPERPTKGSLETRT</sequence>
<organism evidence="2 3">
    <name type="scientific">Fusarium redolens</name>
    <dbReference type="NCBI Taxonomy" id="48865"/>
    <lineage>
        <taxon>Eukaryota</taxon>
        <taxon>Fungi</taxon>
        <taxon>Dikarya</taxon>
        <taxon>Ascomycota</taxon>
        <taxon>Pezizomycotina</taxon>
        <taxon>Sordariomycetes</taxon>
        <taxon>Hypocreomycetidae</taxon>
        <taxon>Hypocreales</taxon>
        <taxon>Nectriaceae</taxon>
        <taxon>Fusarium</taxon>
        <taxon>Fusarium redolens species complex</taxon>
    </lineage>
</organism>
<dbReference type="Proteomes" id="UP000720189">
    <property type="component" value="Unassembled WGS sequence"/>
</dbReference>
<keyword evidence="3" id="KW-1185">Reference proteome</keyword>
<dbReference type="EMBL" id="JAGMUX010000017">
    <property type="protein sequence ID" value="KAH7234676.1"/>
    <property type="molecule type" value="Genomic_DNA"/>
</dbReference>
<dbReference type="GeneID" id="70226066"/>
<evidence type="ECO:0000313" key="3">
    <source>
        <dbReference type="Proteomes" id="UP000720189"/>
    </source>
</evidence>
<feature type="region of interest" description="Disordered" evidence="1">
    <location>
        <begin position="1030"/>
        <end position="1049"/>
    </location>
</feature>
<protein>
    <recommendedName>
        <fullName evidence="4">Fungal N-terminal domain-containing protein</fullName>
    </recommendedName>
</protein>
<proteinExistence type="predicted"/>
<gene>
    <name evidence="2" type="ORF">BKA55DRAFT_597681</name>
</gene>
<dbReference type="OrthoDB" id="1577640at2759"/>
<reference evidence="2" key="1">
    <citation type="journal article" date="2021" name="Nat. Commun.">
        <title>Genetic determinants of endophytism in the Arabidopsis root mycobiome.</title>
        <authorList>
            <person name="Mesny F."/>
            <person name="Miyauchi S."/>
            <person name="Thiergart T."/>
            <person name="Pickel B."/>
            <person name="Atanasova L."/>
            <person name="Karlsson M."/>
            <person name="Huettel B."/>
            <person name="Barry K.W."/>
            <person name="Haridas S."/>
            <person name="Chen C."/>
            <person name="Bauer D."/>
            <person name="Andreopoulos W."/>
            <person name="Pangilinan J."/>
            <person name="LaButti K."/>
            <person name="Riley R."/>
            <person name="Lipzen A."/>
            <person name="Clum A."/>
            <person name="Drula E."/>
            <person name="Henrissat B."/>
            <person name="Kohler A."/>
            <person name="Grigoriev I.V."/>
            <person name="Martin F.M."/>
            <person name="Hacquard S."/>
        </authorList>
    </citation>
    <scope>NUCLEOTIDE SEQUENCE</scope>
    <source>
        <strain evidence="2">MPI-CAGE-AT-0023</strain>
    </source>
</reference>
<evidence type="ECO:0000313" key="2">
    <source>
        <dbReference type="EMBL" id="KAH7234676.1"/>
    </source>
</evidence>